<organism evidence="2">
    <name type="scientific">Candidatus Thiocaldithrix dubininis</name>
    <dbReference type="NCBI Taxonomy" id="3080823"/>
    <lineage>
        <taxon>Bacteria</taxon>
        <taxon>Pseudomonadati</taxon>
        <taxon>Pseudomonadota</taxon>
        <taxon>Gammaproteobacteria</taxon>
        <taxon>Thiotrichales</taxon>
        <taxon>Thiotrichaceae</taxon>
        <taxon>Candidatus Thiocaldithrix</taxon>
    </lineage>
</organism>
<dbReference type="KEGG" id="tdu:QJT80_07770"/>
<dbReference type="AlphaFoldDB" id="A0AA95H4W7"/>
<protein>
    <recommendedName>
        <fullName evidence="1">HD/PDEase domain-containing protein</fullName>
    </recommendedName>
</protein>
<dbReference type="Proteomes" id="UP001300672">
    <property type="component" value="Chromosome"/>
</dbReference>
<gene>
    <name evidence="2" type="ORF">QJT80_07770</name>
</gene>
<accession>A0AA95H4W7</accession>
<reference evidence="2" key="1">
    <citation type="journal article" date="2023" name="Int. J. Mol. Sci.">
        <title>Metagenomics Revealed a New Genus 'Candidatus Thiocaldithrix dubininis' gen. nov., sp. nov. and a New Species 'Candidatus Thiothrix putei' sp. nov. in the Family Thiotrichaceae, Some Members of Which Have Traits of Both Na+- and H+-Motive Energetics.</title>
        <authorList>
            <person name="Ravin N.V."/>
            <person name="Muntyan M.S."/>
            <person name="Smolyakov D.D."/>
            <person name="Rudenko T.S."/>
            <person name="Beletsky A.V."/>
            <person name="Mardanov A.V."/>
            <person name="Grabovich M.Y."/>
        </authorList>
    </citation>
    <scope>NUCLEOTIDE SEQUENCE</scope>
    <source>
        <strain evidence="2">GKL-01</strain>
    </source>
</reference>
<dbReference type="SMART" id="SM00471">
    <property type="entry name" value="HDc"/>
    <property type="match status" value="1"/>
</dbReference>
<feature type="domain" description="HD/PDEase" evidence="1">
    <location>
        <begin position="79"/>
        <end position="226"/>
    </location>
</feature>
<name>A0AA95H4W7_9GAMM</name>
<proteinExistence type="predicted"/>
<evidence type="ECO:0000313" key="2">
    <source>
        <dbReference type="EMBL" id="WGZ89408.1"/>
    </source>
</evidence>
<reference evidence="2" key="2">
    <citation type="submission" date="2023-04" db="EMBL/GenBank/DDBJ databases">
        <authorList>
            <person name="Beletskiy A.V."/>
            <person name="Mardanov A.V."/>
            <person name="Ravin N.V."/>
        </authorList>
    </citation>
    <scope>NUCLEOTIDE SEQUENCE</scope>
    <source>
        <strain evidence="2">GKL-01</strain>
    </source>
</reference>
<sequence length="970" mass="109007">MNSLLMRQASAIAATVYENFMEQVIERHVLAERIGHELNEKEKKSTTFNDTRQLYLMSISGKGGWDNDSQKRERYLKNQNITLLDHLLSVARGAIVLCALDTATSLGTDNLEAADEQALRNTLAVVAAIAFLHDLDKLLKLPRDAELTLAHIEQGLKRYGITEYLGDIKLNSEQIRVLIEQAEETQRHRHLSSTPIPRPYLTAVERYVKLADKLDGLWQAHSSQGGLEKIIERLNQDQSLATRLLAQWEAIDIYDPHHPFLLDELQRRLSFACQRVADVPPLLETHQDGRLFVLIPKAQAETIKSKAIAAMLKKLPFPLTVRAPNTGTPEIFEIRNARPTYTELQDEFIAQTENLSLLGDFFTIKNTLTHLTPVLDTLLTAIGLAPQWSKDTGKKTRKIYTDPHKLNTIAKEYFLQAAILALLLNLKVTTPKKVKVLSPDEREQALNILANEPLPEWLSNIEFAESRRVLLSLWVTALSAQNPDLQASIWGEAGLLTQWLEGTEQNVGFRDYFQLDHEPIAMAVELHLQQLLSKQRLHPLDESVEGRCLFTDFPSSSMVNENPEMHAINASAFTGREGKPDSLSAPANGQTPISPISVVEHKLRHMAFKRQGGKTDGVPTLVSSPITTGLFGALILNDDKDIQAISTFQLASKDKVKAYYRGLEAYKNRCRLARLEMIPEKLYYSDKKPGQIDTLQRMLKACLRIGRPIHIFRGLPTPQKAFFYFDAMPNVLKALLGFNELRLEQIPRALEQLQIAQTLIETNGLGYDVLNLYAYPRTRFSAVCLVWCHVQDCLKNANPQKAGALHQLGAWMYQEFYLLQEIQAMSTSDSALVRLGQAANQIQRRPQGVASTNEEMLVFNLCLDTAMGLRAIHQTDSASLIHGIAGELETNLGRKDKMSASKFRDGQSLEMACMNFAAQFVHDIWLGVLQGKPPAQKSRRLLGSVYRMAFLQSFRNNANDATAETTTESV</sequence>
<dbReference type="Gene3D" id="1.10.3210.10">
    <property type="entry name" value="Hypothetical protein af1432"/>
    <property type="match status" value="1"/>
</dbReference>
<dbReference type="EMBL" id="CP124755">
    <property type="protein sequence ID" value="WGZ89408.1"/>
    <property type="molecule type" value="Genomic_DNA"/>
</dbReference>
<evidence type="ECO:0000259" key="1">
    <source>
        <dbReference type="SMART" id="SM00471"/>
    </source>
</evidence>
<dbReference type="InterPro" id="IPR003607">
    <property type="entry name" value="HD/PDEase_dom"/>
</dbReference>
<dbReference type="SUPFAM" id="SSF109604">
    <property type="entry name" value="HD-domain/PDEase-like"/>
    <property type="match status" value="1"/>
</dbReference>